<organism evidence="2 3">
    <name type="scientific">Cloacibacterium rupense</name>
    <dbReference type="NCBI Taxonomy" id="517423"/>
    <lineage>
        <taxon>Bacteria</taxon>
        <taxon>Pseudomonadati</taxon>
        <taxon>Bacteroidota</taxon>
        <taxon>Flavobacteriia</taxon>
        <taxon>Flavobacteriales</taxon>
        <taxon>Weeksellaceae</taxon>
    </lineage>
</organism>
<dbReference type="PANTHER" id="PTHR41339:SF1">
    <property type="entry name" value="SECRETED PROTEIN"/>
    <property type="match status" value="1"/>
</dbReference>
<dbReference type="EMBL" id="BMLV01000003">
    <property type="protein sequence ID" value="GGP04262.1"/>
    <property type="molecule type" value="Genomic_DNA"/>
</dbReference>
<evidence type="ECO:0000313" key="3">
    <source>
        <dbReference type="Proteomes" id="UP000620064"/>
    </source>
</evidence>
<sequence length="408" mass="43015">MKKNIFKLLALATIFTISLQSCTVEIMEDTDIPTTEGGGSTSGNVMSGSGTLTGTITKDLTIKKGTYYIDGLVRITDGVKLTIEPGATFYAKTTTTSGLIILKGAKAYIEGTATEPIVFTTESKKPGDWCGITIYGDAPIKANGGGSTATSEDGLNQIYGGTDVGSNSGVYRYLRVEYGGKKIGDGTSEFNNITFYAVGSGTIVENIVSYKGTDDGIEFFGGTVSAKNFISYGNFDDAFDWQDGWYGQDNSNWFAYQTGTGNFGMEIESSNNADANFPKVAGVTLIRAAGTNPEVAGSSEISAIQFKKHGNGKFTNVYIDGYKNTGGKQAYPVLIQDSPTDISQVIANKVLVSPINVLNSDNAGVWGYAGFTSTAPKTITNTSTVTKVAITGGAWSTVEGVDLTSLLK</sequence>
<accession>A0ABQ2NIF7</accession>
<dbReference type="PROSITE" id="PS51257">
    <property type="entry name" value="PROKAR_LIPOPROTEIN"/>
    <property type="match status" value="1"/>
</dbReference>
<protein>
    <recommendedName>
        <fullName evidence="4">Lipoprotein</fullName>
    </recommendedName>
</protein>
<reference evidence="3" key="1">
    <citation type="journal article" date="2019" name="Int. J. Syst. Evol. Microbiol.">
        <title>The Global Catalogue of Microorganisms (GCM) 10K type strain sequencing project: providing services to taxonomists for standard genome sequencing and annotation.</title>
        <authorList>
            <consortium name="The Broad Institute Genomics Platform"/>
            <consortium name="The Broad Institute Genome Sequencing Center for Infectious Disease"/>
            <person name="Wu L."/>
            <person name="Ma J."/>
        </authorList>
    </citation>
    <scope>NUCLEOTIDE SEQUENCE [LARGE SCALE GENOMIC DNA]</scope>
    <source>
        <strain evidence="3">CGMCC 1.7656</strain>
    </source>
</reference>
<gene>
    <name evidence="2" type="ORF">GCM10010992_15540</name>
</gene>
<evidence type="ECO:0000256" key="1">
    <source>
        <dbReference type="SAM" id="SignalP"/>
    </source>
</evidence>
<proteinExistence type="predicted"/>
<keyword evidence="3" id="KW-1185">Reference proteome</keyword>
<feature type="chain" id="PRO_5046691531" description="Lipoprotein" evidence="1">
    <location>
        <begin position="24"/>
        <end position="408"/>
    </location>
</feature>
<dbReference type="InterPro" id="IPR011050">
    <property type="entry name" value="Pectin_lyase_fold/virulence"/>
</dbReference>
<evidence type="ECO:0008006" key="4">
    <source>
        <dbReference type="Google" id="ProtNLM"/>
    </source>
</evidence>
<dbReference type="RefSeq" id="WP_188617545.1">
    <property type="nucleotide sequence ID" value="NZ_BMLV01000003.1"/>
</dbReference>
<dbReference type="Proteomes" id="UP000620064">
    <property type="component" value="Unassembled WGS sequence"/>
</dbReference>
<dbReference type="SUPFAM" id="SSF51126">
    <property type="entry name" value="Pectin lyase-like"/>
    <property type="match status" value="1"/>
</dbReference>
<comment type="caution">
    <text evidence="2">The sequence shown here is derived from an EMBL/GenBank/DDBJ whole genome shotgun (WGS) entry which is preliminary data.</text>
</comment>
<name>A0ABQ2NIF7_9FLAO</name>
<feature type="signal peptide" evidence="1">
    <location>
        <begin position="1"/>
        <end position="23"/>
    </location>
</feature>
<evidence type="ECO:0000313" key="2">
    <source>
        <dbReference type="EMBL" id="GGP04262.1"/>
    </source>
</evidence>
<keyword evidence="1" id="KW-0732">Signal</keyword>
<dbReference type="PANTHER" id="PTHR41339">
    <property type="entry name" value="LIPL48"/>
    <property type="match status" value="1"/>
</dbReference>